<feature type="binding site" evidence="8">
    <location>
        <position position="122"/>
    </location>
    <ligand>
        <name>Zn(2+)</name>
        <dbReference type="ChEBI" id="CHEBI:29105"/>
        <note>catalytic</note>
    </ligand>
</feature>
<dbReference type="Proteomes" id="UP001442468">
    <property type="component" value="Unassembled WGS sequence"/>
</dbReference>
<comment type="cofactor">
    <cofactor evidence="8">
        <name>Zn(2+)</name>
        <dbReference type="ChEBI" id="CHEBI:29105"/>
    </cofactor>
    <text evidence="8">Binds 1 zinc ion.</text>
</comment>
<proteinExistence type="inferred from homology"/>
<dbReference type="Gene3D" id="3.40.390.30">
    <property type="entry name" value="Metalloproteases ('zincins'), catalytic domain"/>
    <property type="match status" value="1"/>
</dbReference>
<evidence type="ECO:0000256" key="9">
    <source>
        <dbReference type="SAM" id="MobiDB-lite"/>
    </source>
</evidence>
<evidence type="ECO:0000256" key="5">
    <source>
        <dbReference type="ARBA" id="ARBA00022759"/>
    </source>
</evidence>
<keyword evidence="7 8" id="KW-0862">Zinc</keyword>
<name>A0ABV1NA45_9GAMM</name>
<evidence type="ECO:0000256" key="1">
    <source>
        <dbReference type="ARBA" id="ARBA00010875"/>
    </source>
</evidence>
<dbReference type="PANTHER" id="PTHR46986:SF1">
    <property type="entry name" value="ENDORIBONUCLEASE YBEY, CHLOROPLASTIC"/>
    <property type="match status" value="1"/>
</dbReference>
<keyword evidence="11" id="KW-1185">Reference proteome</keyword>
<accession>A0ABV1NA45</accession>
<feature type="binding site" evidence="8">
    <location>
        <position position="118"/>
    </location>
    <ligand>
        <name>Zn(2+)</name>
        <dbReference type="ChEBI" id="CHEBI:29105"/>
        <note>catalytic</note>
    </ligand>
</feature>
<keyword evidence="2 8" id="KW-0690">Ribosome biogenesis</keyword>
<dbReference type="HAMAP" id="MF_00009">
    <property type="entry name" value="Endoribonucl_YbeY"/>
    <property type="match status" value="1"/>
</dbReference>
<dbReference type="InterPro" id="IPR023091">
    <property type="entry name" value="MetalPrtase_cat_dom_sf_prd"/>
</dbReference>
<dbReference type="PANTHER" id="PTHR46986">
    <property type="entry name" value="ENDORIBONUCLEASE YBEY, CHLOROPLASTIC"/>
    <property type="match status" value="1"/>
</dbReference>
<evidence type="ECO:0000256" key="7">
    <source>
        <dbReference type="ARBA" id="ARBA00022833"/>
    </source>
</evidence>
<gene>
    <name evidence="8 10" type="primary">ybeY</name>
    <name evidence="10" type="ORF">ABE960_00145</name>
</gene>
<dbReference type="SUPFAM" id="SSF55486">
    <property type="entry name" value="Metalloproteases ('zincins'), catalytic domain"/>
    <property type="match status" value="1"/>
</dbReference>
<dbReference type="EMBL" id="JBEGCJ010000001">
    <property type="protein sequence ID" value="MEQ6915938.1"/>
    <property type="molecule type" value="Genomic_DNA"/>
</dbReference>
<evidence type="ECO:0000256" key="3">
    <source>
        <dbReference type="ARBA" id="ARBA00022722"/>
    </source>
</evidence>
<dbReference type="RefSeq" id="WP_349760195.1">
    <property type="nucleotide sequence ID" value="NZ_JBEGCJ010000001.1"/>
</dbReference>
<evidence type="ECO:0000256" key="4">
    <source>
        <dbReference type="ARBA" id="ARBA00022723"/>
    </source>
</evidence>
<evidence type="ECO:0000256" key="8">
    <source>
        <dbReference type="HAMAP-Rule" id="MF_00009"/>
    </source>
</evidence>
<evidence type="ECO:0000256" key="6">
    <source>
        <dbReference type="ARBA" id="ARBA00022801"/>
    </source>
</evidence>
<sequence>MSEPPPVIVDRQVGLEAEDLPTQADLEAWVDAILSRQADEHRQELTIRFVDAEESQVLNRDYRGRDRPTNVLSFPFESPPEVDLPLLGDLVICHPVVVREACEQDKSRHAHYAHMVVHGTLHLLGHDHLEDTEAEAMESLEREILASLGIADPYLTPSPPHRDSDTEDERADA</sequence>
<comment type="subcellular location">
    <subcellularLocation>
        <location evidence="8">Cytoplasm</location>
    </subcellularLocation>
</comment>
<keyword evidence="8" id="KW-0963">Cytoplasm</keyword>
<dbReference type="NCBIfam" id="TIGR00043">
    <property type="entry name" value="rRNA maturation RNase YbeY"/>
    <property type="match status" value="1"/>
</dbReference>
<keyword evidence="8" id="KW-0698">rRNA processing</keyword>
<comment type="caution">
    <text evidence="10">The sequence shown here is derived from an EMBL/GenBank/DDBJ whole genome shotgun (WGS) entry which is preliminary data.</text>
</comment>
<comment type="similarity">
    <text evidence="1 8">Belongs to the endoribonuclease YbeY family.</text>
</comment>
<dbReference type="InterPro" id="IPR020549">
    <property type="entry name" value="YbeY_CS"/>
</dbReference>
<evidence type="ECO:0000256" key="2">
    <source>
        <dbReference type="ARBA" id="ARBA00022517"/>
    </source>
</evidence>
<dbReference type="EC" id="3.1.-.-" evidence="8"/>
<feature type="region of interest" description="Disordered" evidence="9">
    <location>
        <begin position="150"/>
        <end position="173"/>
    </location>
</feature>
<keyword evidence="4 8" id="KW-0479">Metal-binding</keyword>
<keyword evidence="6 8" id="KW-0378">Hydrolase</keyword>
<keyword evidence="5 8" id="KW-0255">Endonuclease</keyword>
<evidence type="ECO:0000313" key="11">
    <source>
        <dbReference type="Proteomes" id="UP001442468"/>
    </source>
</evidence>
<dbReference type="Pfam" id="PF02130">
    <property type="entry name" value="YbeY"/>
    <property type="match status" value="1"/>
</dbReference>
<feature type="binding site" evidence="8">
    <location>
        <position position="128"/>
    </location>
    <ligand>
        <name>Zn(2+)</name>
        <dbReference type="ChEBI" id="CHEBI:29105"/>
        <note>catalytic</note>
    </ligand>
</feature>
<keyword evidence="3 8" id="KW-0540">Nuclease</keyword>
<dbReference type="PROSITE" id="PS01306">
    <property type="entry name" value="UPF0054"/>
    <property type="match status" value="1"/>
</dbReference>
<organism evidence="10 11">
    <name type="scientific">Halomonas aquatica</name>
    <dbReference type="NCBI Taxonomy" id="3151123"/>
    <lineage>
        <taxon>Bacteria</taxon>
        <taxon>Pseudomonadati</taxon>
        <taxon>Pseudomonadota</taxon>
        <taxon>Gammaproteobacteria</taxon>
        <taxon>Oceanospirillales</taxon>
        <taxon>Halomonadaceae</taxon>
        <taxon>Halomonas</taxon>
    </lineage>
</organism>
<reference evidence="10 11" key="1">
    <citation type="submission" date="2024-05" db="EMBL/GenBank/DDBJ databases">
        <title>Halomonas sp. SSM6 16S ribosomal RNA gene Genome sequencing and assembly.</title>
        <authorList>
            <person name="Yook S."/>
        </authorList>
    </citation>
    <scope>NUCLEOTIDE SEQUENCE [LARGE SCALE GENOMIC DNA]</scope>
    <source>
        <strain evidence="10 11">SSM6</strain>
    </source>
</reference>
<dbReference type="InterPro" id="IPR002036">
    <property type="entry name" value="YbeY"/>
</dbReference>
<protein>
    <recommendedName>
        <fullName evidence="8">Endoribonuclease YbeY</fullName>
        <ecNumber evidence="8">3.1.-.-</ecNumber>
    </recommendedName>
</protein>
<comment type="function">
    <text evidence="8">Single strand-specific metallo-endoribonuclease involved in late-stage 70S ribosome quality control and in maturation of the 3' terminus of the 16S rRNA.</text>
</comment>
<evidence type="ECO:0000313" key="10">
    <source>
        <dbReference type="EMBL" id="MEQ6915938.1"/>
    </source>
</evidence>